<protein>
    <submittedName>
        <fullName evidence="1">Uncharacterized protein</fullName>
    </submittedName>
</protein>
<dbReference type="Proteomes" id="UP001265746">
    <property type="component" value="Unassembled WGS sequence"/>
</dbReference>
<evidence type="ECO:0000313" key="2">
    <source>
        <dbReference type="Proteomes" id="UP001265746"/>
    </source>
</evidence>
<dbReference type="EMBL" id="JAUJFL010000004">
    <property type="protein sequence ID" value="KAK2605715.1"/>
    <property type="molecule type" value="Genomic_DNA"/>
</dbReference>
<sequence>MDDLARADSKDRPYQLSARGMLETEDRHFFSVAAVLSKRPPVQILLTTEIAVEPAKWGELQTLTT</sequence>
<dbReference type="AlphaFoldDB" id="A0AAD9SFC9"/>
<comment type="caution">
    <text evidence="1">The sequence shown here is derived from an EMBL/GenBank/DDBJ whole genome shotgun (WGS) entry which is preliminary data.</text>
</comment>
<evidence type="ECO:0000313" key="1">
    <source>
        <dbReference type="EMBL" id="KAK2605715.1"/>
    </source>
</evidence>
<gene>
    <name evidence="1" type="ORF">N8I77_008535</name>
</gene>
<keyword evidence="2" id="KW-1185">Reference proteome</keyword>
<organism evidence="1 2">
    <name type="scientific">Phomopsis amygdali</name>
    <name type="common">Fusicoccum amygdali</name>
    <dbReference type="NCBI Taxonomy" id="1214568"/>
    <lineage>
        <taxon>Eukaryota</taxon>
        <taxon>Fungi</taxon>
        <taxon>Dikarya</taxon>
        <taxon>Ascomycota</taxon>
        <taxon>Pezizomycotina</taxon>
        <taxon>Sordariomycetes</taxon>
        <taxon>Sordariomycetidae</taxon>
        <taxon>Diaporthales</taxon>
        <taxon>Diaporthaceae</taxon>
        <taxon>Diaporthe</taxon>
    </lineage>
</organism>
<reference evidence="1" key="1">
    <citation type="submission" date="2023-06" db="EMBL/GenBank/DDBJ databases">
        <authorList>
            <person name="Noh H."/>
        </authorList>
    </citation>
    <scope>NUCLEOTIDE SEQUENCE</scope>
    <source>
        <strain evidence="1">DUCC20226</strain>
    </source>
</reference>
<proteinExistence type="predicted"/>
<name>A0AAD9SFC9_PHOAM</name>
<accession>A0AAD9SFC9</accession>